<proteinExistence type="predicted"/>
<dbReference type="SUPFAM" id="SSF53474">
    <property type="entry name" value="alpha/beta-Hydrolases"/>
    <property type="match status" value="1"/>
</dbReference>
<reference evidence="2 3" key="1">
    <citation type="journal article" date="2016" name="Nat. Commun.">
        <title>Thousands of microbial genomes shed light on interconnected biogeochemical processes in an aquifer system.</title>
        <authorList>
            <person name="Anantharaman K."/>
            <person name="Brown C.T."/>
            <person name="Hug L.A."/>
            <person name="Sharon I."/>
            <person name="Castelle C.J."/>
            <person name="Probst A.J."/>
            <person name="Thomas B.C."/>
            <person name="Singh A."/>
            <person name="Wilkins M.J."/>
            <person name="Karaoz U."/>
            <person name="Brodie E.L."/>
            <person name="Williams K.H."/>
            <person name="Hubbard S.S."/>
            <person name="Banfield J.F."/>
        </authorList>
    </citation>
    <scope>NUCLEOTIDE SEQUENCE [LARGE SCALE GENOMIC DNA]</scope>
</reference>
<feature type="domain" description="Serine aminopeptidase S33" evidence="1">
    <location>
        <begin position="27"/>
        <end position="259"/>
    </location>
</feature>
<evidence type="ECO:0000313" key="3">
    <source>
        <dbReference type="Proteomes" id="UP000178187"/>
    </source>
</evidence>
<dbReference type="Pfam" id="PF12146">
    <property type="entry name" value="Hydrolase_4"/>
    <property type="match status" value="1"/>
</dbReference>
<evidence type="ECO:0000259" key="1">
    <source>
        <dbReference type="Pfam" id="PF12146"/>
    </source>
</evidence>
<sequence length="276" mass="31905">MKEETGYFSSFDDTKIFFRAWVKEVPHALIMVHGYGEHSGRYAELVEDLKDLPLSFFIADLRGHGKSSGDRVFVDRFDEFIVDLYVFRSFIETKLSGQAKKFILFGHSLGGLITTHAVLKHQEQWESLILSSPYFGLPVCNWCMRQLTKVLKVFGSKVIWSNPVDPFFMSHDPERVKRYKTDPHIQRKITINLAGEMMKAAKLALRKAGKIQKPVFILAAGDDRIVSLSNTREFYHRLRSADKKIEILNGFYHELFQERNREKPVGILKGYLNSQI</sequence>
<evidence type="ECO:0000313" key="2">
    <source>
        <dbReference type="EMBL" id="OGW95433.1"/>
    </source>
</evidence>
<dbReference type="Gene3D" id="3.40.50.1820">
    <property type="entry name" value="alpha/beta hydrolase"/>
    <property type="match status" value="1"/>
</dbReference>
<name>A0A1G1KR94_9BACT</name>
<dbReference type="InterPro" id="IPR022742">
    <property type="entry name" value="Hydrolase_4"/>
</dbReference>
<dbReference type="AlphaFoldDB" id="A0A1G1KR94"/>
<gene>
    <name evidence="2" type="ORF">A3G33_10675</name>
</gene>
<dbReference type="InterPro" id="IPR051044">
    <property type="entry name" value="MAG_DAG_Lipase"/>
</dbReference>
<dbReference type="InterPro" id="IPR029058">
    <property type="entry name" value="AB_hydrolase_fold"/>
</dbReference>
<organism evidence="2 3">
    <name type="scientific">Candidatus Danuiimicrobium aquiferis</name>
    <dbReference type="NCBI Taxonomy" id="1801832"/>
    <lineage>
        <taxon>Bacteria</taxon>
        <taxon>Pseudomonadati</taxon>
        <taxon>Candidatus Omnitrophota</taxon>
        <taxon>Candidatus Danuiimicrobium</taxon>
    </lineage>
</organism>
<comment type="caution">
    <text evidence="2">The sequence shown here is derived from an EMBL/GenBank/DDBJ whole genome shotgun (WGS) entry which is preliminary data.</text>
</comment>
<dbReference type="EMBL" id="MHFR01000063">
    <property type="protein sequence ID" value="OGW95433.1"/>
    <property type="molecule type" value="Genomic_DNA"/>
</dbReference>
<dbReference type="Proteomes" id="UP000178187">
    <property type="component" value="Unassembled WGS sequence"/>
</dbReference>
<protein>
    <recommendedName>
        <fullName evidence="1">Serine aminopeptidase S33 domain-containing protein</fullName>
    </recommendedName>
</protein>
<dbReference type="PANTHER" id="PTHR11614">
    <property type="entry name" value="PHOSPHOLIPASE-RELATED"/>
    <property type="match status" value="1"/>
</dbReference>
<accession>A0A1G1KR94</accession>